<sequence>MALDTAATALPSGLKPDQPYPEWLNSADNAWELTSATMVGLQSVPGLIILYGSMVKKKWAVNSAFMALYAFAAVLICWVLWGHRMSFGTDMRGILGKPNEAMTQKYLLSQYKEYFLPNADYVFYQFAFAAITVILLAGSLLGRMNFYAWMLFVPLWLTLSYTVGAHTIWGSGILESRGIIDFSGGYVIHLSSGVAGFTAAYWVGPRLSHDRQHFPPNNIIHMLGGAGFLWMGWSGFNGGSPLSAGVITSLAVLNTHLCTATSVLVWLSMDMIYYKKSSVIGAVQGMITGLVCITPAAGIVDTWAAMLMGALSGSIPWYTMMILHKKSAFFQKVDDTLGVFHTHAVAGALGGLLSGIFAKPNLLREFYGSGNDGSVNYGPGFLYGLIEGKKLKGFQQLLYQLAGAVFITVWNAVVTSLICILLSRIVTLRMDEDDLEIGDDAVHGEEAYALWGDGERHPPPLRFNMTPKIPSFCRRH</sequence>
<feature type="transmembrane region" description="Helical" evidence="8">
    <location>
        <begin position="121"/>
        <end position="141"/>
    </location>
</feature>
<dbReference type="InterPro" id="IPR018047">
    <property type="entry name" value="Ammonium_transpt_CS"/>
</dbReference>
<feature type="transmembrane region" description="Helical" evidence="8">
    <location>
        <begin position="33"/>
        <end position="52"/>
    </location>
</feature>
<feature type="domain" description="Ammonium transporter AmtB-like" evidence="9">
    <location>
        <begin position="30"/>
        <end position="448"/>
    </location>
</feature>
<feature type="transmembrane region" description="Helical" evidence="8">
    <location>
        <begin position="242"/>
        <end position="267"/>
    </location>
</feature>
<dbReference type="PRINTS" id="PR00342">
    <property type="entry name" value="RHESUSRHD"/>
</dbReference>
<evidence type="ECO:0000256" key="5">
    <source>
        <dbReference type="ARBA" id="ARBA00022989"/>
    </source>
</evidence>
<feature type="transmembrane region" description="Helical" evidence="8">
    <location>
        <begin position="148"/>
        <end position="174"/>
    </location>
</feature>
<proteinExistence type="inferred from homology"/>
<feature type="transmembrane region" description="Helical" evidence="8">
    <location>
        <begin position="59"/>
        <end position="81"/>
    </location>
</feature>
<evidence type="ECO:0000259" key="9">
    <source>
        <dbReference type="Pfam" id="PF00909"/>
    </source>
</evidence>
<dbReference type="GO" id="GO:0072488">
    <property type="term" value="P:ammonium transmembrane transport"/>
    <property type="evidence" value="ECO:0007669"/>
    <property type="project" value="UniProtKB-KW"/>
</dbReference>
<evidence type="ECO:0000256" key="7">
    <source>
        <dbReference type="ARBA" id="ARBA00023177"/>
    </source>
</evidence>
<dbReference type="Pfam" id="PF00909">
    <property type="entry name" value="Ammonium_transp"/>
    <property type="match status" value="1"/>
</dbReference>
<dbReference type="EMBL" id="JBJUIK010000006">
    <property type="protein sequence ID" value="KAL3525217.1"/>
    <property type="molecule type" value="Genomic_DNA"/>
</dbReference>
<dbReference type="Gene3D" id="1.10.3430.10">
    <property type="entry name" value="Ammonium transporter AmtB like domains"/>
    <property type="match status" value="1"/>
</dbReference>
<dbReference type="InterPro" id="IPR029020">
    <property type="entry name" value="Ammonium/urea_transptr"/>
</dbReference>
<feature type="transmembrane region" description="Helical" evidence="8">
    <location>
        <begin position="303"/>
        <end position="324"/>
    </location>
</feature>
<evidence type="ECO:0000313" key="10">
    <source>
        <dbReference type="EMBL" id="KAL3525217.1"/>
    </source>
</evidence>
<feature type="transmembrane region" description="Helical" evidence="8">
    <location>
        <begin position="279"/>
        <end position="297"/>
    </location>
</feature>
<evidence type="ECO:0000256" key="8">
    <source>
        <dbReference type="RuleBase" id="RU362002"/>
    </source>
</evidence>
<keyword evidence="3 8" id="KW-0813">Transport</keyword>
<keyword evidence="6 8" id="KW-0472">Membrane</keyword>
<comment type="subcellular location">
    <subcellularLocation>
        <location evidence="1 8">Cell membrane</location>
        <topology evidence="1 8">Multi-pass membrane protein</topology>
    </subcellularLocation>
</comment>
<dbReference type="FunFam" id="1.10.3430.10:FF:000005">
    <property type="entry name" value="Ammonium transporter"/>
    <property type="match status" value="1"/>
</dbReference>
<dbReference type="InterPro" id="IPR002229">
    <property type="entry name" value="RhesusRHD"/>
</dbReference>
<dbReference type="PANTHER" id="PTHR43029:SF24">
    <property type="entry name" value="AMMONIUM TRANSPORTER 2 MEMBER 3"/>
    <property type="match status" value="1"/>
</dbReference>
<keyword evidence="7 8" id="KW-0924">Ammonia transport</keyword>
<dbReference type="InterPro" id="IPR024041">
    <property type="entry name" value="NH4_transpt_AmtB-like_dom"/>
</dbReference>
<dbReference type="GO" id="GO:0005886">
    <property type="term" value="C:plasma membrane"/>
    <property type="evidence" value="ECO:0007669"/>
    <property type="project" value="UniProtKB-SubCell"/>
</dbReference>
<comment type="caution">
    <text evidence="10">The sequence shown here is derived from an EMBL/GenBank/DDBJ whole genome shotgun (WGS) entry which is preliminary data.</text>
</comment>
<dbReference type="PANTHER" id="PTHR43029">
    <property type="entry name" value="AMMONIUM TRANSPORTER MEP2"/>
    <property type="match status" value="1"/>
</dbReference>
<reference evidence="10 11" key="1">
    <citation type="submission" date="2024-11" db="EMBL/GenBank/DDBJ databases">
        <title>A near-complete genome assembly of Cinchona calisaya.</title>
        <authorList>
            <person name="Lian D.C."/>
            <person name="Zhao X.W."/>
            <person name="Wei L."/>
        </authorList>
    </citation>
    <scope>NUCLEOTIDE SEQUENCE [LARGE SCALE GENOMIC DNA]</scope>
    <source>
        <tissue evidence="10">Nenye</tissue>
    </source>
</reference>
<dbReference type="SUPFAM" id="SSF111352">
    <property type="entry name" value="Ammonium transporter"/>
    <property type="match status" value="1"/>
</dbReference>
<evidence type="ECO:0000256" key="3">
    <source>
        <dbReference type="ARBA" id="ARBA00022448"/>
    </source>
</evidence>
<dbReference type="NCBIfam" id="TIGR00836">
    <property type="entry name" value="amt"/>
    <property type="match status" value="1"/>
</dbReference>
<dbReference type="InterPro" id="IPR001905">
    <property type="entry name" value="Ammonium_transpt"/>
</dbReference>
<feature type="transmembrane region" description="Helical" evidence="8">
    <location>
        <begin position="397"/>
        <end position="422"/>
    </location>
</feature>
<evidence type="ECO:0000256" key="1">
    <source>
        <dbReference type="ARBA" id="ARBA00004651"/>
    </source>
</evidence>
<dbReference type="PROSITE" id="PS01219">
    <property type="entry name" value="AMMONIUM_TRANSP"/>
    <property type="match status" value="1"/>
</dbReference>
<dbReference type="Proteomes" id="UP001630127">
    <property type="component" value="Unassembled WGS sequence"/>
</dbReference>
<organism evidence="10 11">
    <name type="scientific">Cinchona calisaya</name>
    <dbReference type="NCBI Taxonomy" id="153742"/>
    <lineage>
        <taxon>Eukaryota</taxon>
        <taxon>Viridiplantae</taxon>
        <taxon>Streptophyta</taxon>
        <taxon>Embryophyta</taxon>
        <taxon>Tracheophyta</taxon>
        <taxon>Spermatophyta</taxon>
        <taxon>Magnoliopsida</taxon>
        <taxon>eudicotyledons</taxon>
        <taxon>Gunneridae</taxon>
        <taxon>Pentapetalae</taxon>
        <taxon>asterids</taxon>
        <taxon>lamiids</taxon>
        <taxon>Gentianales</taxon>
        <taxon>Rubiaceae</taxon>
        <taxon>Cinchonoideae</taxon>
        <taxon>Cinchoneae</taxon>
        <taxon>Cinchona</taxon>
    </lineage>
</organism>
<keyword evidence="11" id="KW-1185">Reference proteome</keyword>
<accession>A0ABD3A346</accession>
<evidence type="ECO:0000256" key="2">
    <source>
        <dbReference type="ARBA" id="ARBA00005887"/>
    </source>
</evidence>
<gene>
    <name evidence="10" type="ORF">ACH5RR_013589</name>
</gene>
<dbReference type="AlphaFoldDB" id="A0ABD3A346"/>
<keyword evidence="4 8" id="KW-0812">Transmembrane</keyword>
<evidence type="ECO:0000256" key="6">
    <source>
        <dbReference type="ARBA" id="ARBA00023136"/>
    </source>
</evidence>
<evidence type="ECO:0000313" key="11">
    <source>
        <dbReference type="Proteomes" id="UP001630127"/>
    </source>
</evidence>
<feature type="transmembrane region" description="Helical" evidence="8">
    <location>
        <begin position="336"/>
        <end position="358"/>
    </location>
</feature>
<evidence type="ECO:0000256" key="4">
    <source>
        <dbReference type="ARBA" id="ARBA00022692"/>
    </source>
</evidence>
<feature type="transmembrane region" description="Helical" evidence="8">
    <location>
        <begin position="216"/>
        <end position="236"/>
    </location>
</feature>
<feature type="transmembrane region" description="Helical" evidence="8">
    <location>
        <begin position="186"/>
        <end position="204"/>
    </location>
</feature>
<keyword evidence="5 8" id="KW-1133">Transmembrane helix</keyword>
<name>A0ABD3A346_9GENT</name>
<protein>
    <recommendedName>
        <fullName evidence="8">Ammonium transporter</fullName>
    </recommendedName>
</protein>
<comment type="similarity">
    <text evidence="2 8">Belongs to the ammonia transporter channel (TC 1.A.11.2) family.</text>
</comment>